<name>A0ABM6RKK5_9RHOB</name>
<dbReference type="InterPro" id="IPR000847">
    <property type="entry name" value="LysR_HTH_N"/>
</dbReference>
<dbReference type="InterPro" id="IPR036388">
    <property type="entry name" value="WH-like_DNA-bd_sf"/>
</dbReference>
<keyword evidence="2" id="KW-0805">Transcription regulation</keyword>
<dbReference type="Pfam" id="PF00126">
    <property type="entry name" value="HTH_1"/>
    <property type="match status" value="1"/>
</dbReference>
<feature type="domain" description="HTH lysR-type" evidence="5">
    <location>
        <begin position="1"/>
        <end position="35"/>
    </location>
</feature>
<dbReference type="SUPFAM" id="SSF53850">
    <property type="entry name" value="Periplasmic binding protein-like II"/>
    <property type="match status" value="1"/>
</dbReference>
<comment type="similarity">
    <text evidence="1">Belongs to the LysR transcriptional regulatory family.</text>
</comment>
<gene>
    <name evidence="6" type="ORF">PhaeoP66_04229</name>
</gene>
<accession>A0ABM6RKK5</accession>
<dbReference type="Gene3D" id="1.10.10.10">
    <property type="entry name" value="Winged helix-like DNA-binding domain superfamily/Winged helix DNA-binding domain"/>
    <property type="match status" value="1"/>
</dbReference>
<dbReference type="PROSITE" id="PS50931">
    <property type="entry name" value="HTH_LYSR"/>
    <property type="match status" value="1"/>
</dbReference>
<evidence type="ECO:0000313" key="6">
    <source>
        <dbReference type="EMBL" id="AUQ96955.1"/>
    </source>
</evidence>
<proteinExistence type="inferred from homology"/>
<organism evidence="6 7">
    <name type="scientific">Phaeobacter inhibens</name>
    <dbReference type="NCBI Taxonomy" id="221822"/>
    <lineage>
        <taxon>Bacteria</taxon>
        <taxon>Pseudomonadati</taxon>
        <taxon>Pseudomonadota</taxon>
        <taxon>Alphaproteobacteria</taxon>
        <taxon>Rhodobacterales</taxon>
        <taxon>Roseobacteraceae</taxon>
        <taxon>Phaeobacter</taxon>
    </lineage>
</organism>
<evidence type="ECO:0000256" key="1">
    <source>
        <dbReference type="ARBA" id="ARBA00009437"/>
    </source>
</evidence>
<dbReference type="SUPFAM" id="SSF46785">
    <property type="entry name" value="Winged helix' DNA-binding domain"/>
    <property type="match status" value="1"/>
</dbReference>
<dbReference type="Gene3D" id="3.40.190.10">
    <property type="entry name" value="Periplasmic binding protein-like II"/>
    <property type="match status" value="2"/>
</dbReference>
<sequence length="272" mass="30608">MANVTQSSVTIAIRRLEELLGYKLFRRRSHGMELTAQGEAFLRHSHSILAALHEAVGANHQEASSISGTVRLAVTDTISGYYLPAAWERIMARHPDIQLEVTEASRPGIEEGLFQGQFDLGIALTSNLPNPERYEQRPVLSSPRNLWLAANHPLVMRENIAFADLAGENYILLTMDEHEATMQQVWSQFGFIPTLLFRSQSMEALRSMVARGMGVTILSDMVYRSWSLEGQRIVRKRLSDTIPNMNTGVFWPKQSPLKLAARAVVRCIHQVK</sequence>
<dbReference type="InterPro" id="IPR036390">
    <property type="entry name" value="WH_DNA-bd_sf"/>
</dbReference>
<dbReference type="EMBL" id="CP010708">
    <property type="protein sequence ID" value="AUQ96955.1"/>
    <property type="molecule type" value="Genomic_DNA"/>
</dbReference>
<dbReference type="Proteomes" id="UP000236536">
    <property type="component" value="Plasmid pP66_c"/>
</dbReference>
<keyword evidence="7" id="KW-1185">Reference proteome</keyword>
<dbReference type="InterPro" id="IPR005119">
    <property type="entry name" value="LysR_subst-bd"/>
</dbReference>
<dbReference type="PANTHER" id="PTHR30346">
    <property type="entry name" value="TRANSCRIPTIONAL DUAL REGULATOR HCAR-RELATED"/>
    <property type="match status" value="1"/>
</dbReference>
<reference evidence="6 7" key="2">
    <citation type="journal article" date="2017" name="Int. J. Syst. Evol. Microbiol.">
        <title>Adaptation of Surface-Associated Bacteria to the Open Ocean: A Genomically Distinct Subpopulation of Phaeobacter gallaeciensis Colonizes Pacific Mesozooplankton.</title>
        <authorList>
            <person name="Freese H.M."/>
            <person name="Methner A."/>
            <person name="Overmann J."/>
        </authorList>
    </citation>
    <scope>NUCLEOTIDE SEQUENCE [LARGE SCALE GENOMIC DNA]</scope>
    <source>
        <strain evidence="6 7">P66</strain>
    </source>
</reference>
<evidence type="ECO:0000256" key="2">
    <source>
        <dbReference type="ARBA" id="ARBA00023015"/>
    </source>
</evidence>
<keyword evidence="4" id="KW-0804">Transcription</keyword>
<dbReference type="Pfam" id="PF03466">
    <property type="entry name" value="LysR_substrate"/>
    <property type="match status" value="1"/>
</dbReference>
<keyword evidence="3" id="KW-0238">DNA-binding</keyword>
<evidence type="ECO:0000259" key="5">
    <source>
        <dbReference type="PROSITE" id="PS50931"/>
    </source>
</evidence>
<evidence type="ECO:0000313" key="7">
    <source>
        <dbReference type="Proteomes" id="UP000236536"/>
    </source>
</evidence>
<reference evidence="6 7" key="1">
    <citation type="journal article" date="2017" name="Genome Biol. Evol.">
        <title>Trajectories and Drivers of Genome Evolution in Surface-Associated Marine Phaeobacter.</title>
        <authorList>
            <person name="Freese H.M."/>
            <person name="Sikorski J."/>
            <person name="Bunk B."/>
            <person name="Scheuner C."/>
            <person name="Meier-Kolthoff J.P."/>
            <person name="Sproer C."/>
            <person name="Gram L."/>
            <person name="Overmann J."/>
        </authorList>
    </citation>
    <scope>NUCLEOTIDE SEQUENCE [LARGE SCALE GENOMIC DNA]</scope>
    <source>
        <strain evidence="6 7">P66</strain>
    </source>
</reference>
<keyword evidence="6" id="KW-0614">Plasmid</keyword>
<geneLocation type="plasmid" evidence="6 7">
    <name>pP66_c</name>
</geneLocation>
<evidence type="ECO:0000256" key="4">
    <source>
        <dbReference type="ARBA" id="ARBA00023163"/>
    </source>
</evidence>
<dbReference type="PANTHER" id="PTHR30346:SF0">
    <property type="entry name" value="HCA OPERON TRANSCRIPTIONAL ACTIVATOR HCAR"/>
    <property type="match status" value="1"/>
</dbReference>
<evidence type="ECO:0000256" key="3">
    <source>
        <dbReference type="ARBA" id="ARBA00023125"/>
    </source>
</evidence>
<protein>
    <submittedName>
        <fullName evidence="6">Transcriptional regulator, LysR family</fullName>
    </submittedName>
</protein>